<evidence type="ECO:0000313" key="3">
    <source>
        <dbReference type="Proteomes" id="UP000054248"/>
    </source>
</evidence>
<sequence>MAESSMKFPKEPRPNVRRGERSRASGRSRMKDESFDSLHYVISFRPWGVNPNHMHVLKHSGVGSRKSRRVW</sequence>
<dbReference type="HOGENOM" id="CLU_2741908_0_0_1"/>
<evidence type="ECO:0000256" key="1">
    <source>
        <dbReference type="SAM" id="MobiDB-lite"/>
    </source>
</evidence>
<proteinExistence type="predicted"/>
<organism evidence="2 3">
    <name type="scientific">Tulasnella calospora MUT 4182</name>
    <dbReference type="NCBI Taxonomy" id="1051891"/>
    <lineage>
        <taxon>Eukaryota</taxon>
        <taxon>Fungi</taxon>
        <taxon>Dikarya</taxon>
        <taxon>Basidiomycota</taxon>
        <taxon>Agaricomycotina</taxon>
        <taxon>Agaricomycetes</taxon>
        <taxon>Cantharellales</taxon>
        <taxon>Tulasnellaceae</taxon>
        <taxon>Tulasnella</taxon>
    </lineage>
</organism>
<reference evidence="2 3" key="1">
    <citation type="submission" date="2014-04" db="EMBL/GenBank/DDBJ databases">
        <authorList>
            <consortium name="DOE Joint Genome Institute"/>
            <person name="Kuo A."/>
            <person name="Girlanda M."/>
            <person name="Perotto S."/>
            <person name="Kohler A."/>
            <person name="Nagy L.G."/>
            <person name="Floudas D."/>
            <person name="Copeland A."/>
            <person name="Barry K.W."/>
            <person name="Cichocki N."/>
            <person name="Veneault-Fourrey C."/>
            <person name="LaButti K."/>
            <person name="Lindquist E.A."/>
            <person name="Lipzen A."/>
            <person name="Lundell T."/>
            <person name="Morin E."/>
            <person name="Murat C."/>
            <person name="Sun H."/>
            <person name="Tunlid A."/>
            <person name="Henrissat B."/>
            <person name="Grigoriev I.V."/>
            <person name="Hibbett D.S."/>
            <person name="Martin F."/>
            <person name="Nordberg H.P."/>
            <person name="Cantor M.N."/>
            <person name="Hua S.X."/>
        </authorList>
    </citation>
    <scope>NUCLEOTIDE SEQUENCE [LARGE SCALE GENOMIC DNA]</scope>
    <source>
        <strain evidence="2 3">MUT 4182</strain>
    </source>
</reference>
<evidence type="ECO:0000313" key="2">
    <source>
        <dbReference type="EMBL" id="KIO31894.1"/>
    </source>
</evidence>
<protein>
    <submittedName>
        <fullName evidence="2">Uncharacterized protein</fullName>
    </submittedName>
</protein>
<feature type="compositionally biased region" description="Basic and acidic residues" evidence="1">
    <location>
        <begin position="8"/>
        <end position="32"/>
    </location>
</feature>
<keyword evidence="3" id="KW-1185">Reference proteome</keyword>
<name>A0A0C3QU57_9AGAM</name>
<dbReference type="EMBL" id="KN822959">
    <property type="protein sequence ID" value="KIO31894.1"/>
    <property type="molecule type" value="Genomic_DNA"/>
</dbReference>
<dbReference type="Proteomes" id="UP000054248">
    <property type="component" value="Unassembled WGS sequence"/>
</dbReference>
<gene>
    <name evidence="2" type="ORF">M407DRAFT_121855</name>
</gene>
<reference evidence="3" key="2">
    <citation type="submission" date="2015-01" db="EMBL/GenBank/DDBJ databases">
        <title>Evolutionary Origins and Diversification of the Mycorrhizal Mutualists.</title>
        <authorList>
            <consortium name="DOE Joint Genome Institute"/>
            <consortium name="Mycorrhizal Genomics Consortium"/>
            <person name="Kohler A."/>
            <person name="Kuo A."/>
            <person name="Nagy L.G."/>
            <person name="Floudas D."/>
            <person name="Copeland A."/>
            <person name="Barry K.W."/>
            <person name="Cichocki N."/>
            <person name="Veneault-Fourrey C."/>
            <person name="LaButti K."/>
            <person name="Lindquist E.A."/>
            <person name="Lipzen A."/>
            <person name="Lundell T."/>
            <person name="Morin E."/>
            <person name="Murat C."/>
            <person name="Riley R."/>
            <person name="Ohm R."/>
            <person name="Sun H."/>
            <person name="Tunlid A."/>
            <person name="Henrissat B."/>
            <person name="Grigoriev I.V."/>
            <person name="Hibbett D.S."/>
            <person name="Martin F."/>
        </authorList>
    </citation>
    <scope>NUCLEOTIDE SEQUENCE [LARGE SCALE GENOMIC DNA]</scope>
    <source>
        <strain evidence="3">MUT 4182</strain>
    </source>
</reference>
<dbReference type="AlphaFoldDB" id="A0A0C3QU57"/>
<feature type="region of interest" description="Disordered" evidence="1">
    <location>
        <begin position="1"/>
        <end position="32"/>
    </location>
</feature>
<accession>A0A0C3QU57</accession>